<dbReference type="CDD" id="cd04301">
    <property type="entry name" value="NAT_SF"/>
    <property type="match status" value="1"/>
</dbReference>
<evidence type="ECO:0000256" key="2">
    <source>
        <dbReference type="ARBA" id="ARBA00023315"/>
    </source>
</evidence>
<dbReference type="PANTHER" id="PTHR43877">
    <property type="entry name" value="AMINOALKYLPHOSPHONATE N-ACETYLTRANSFERASE-RELATED-RELATED"/>
    <property type="match status" value="1"/>
</dbReference>
<dbReference type="InterPro" id="IPR016181">
    <property type="entry name" value="Acyl_CoA_acyltransferase"/>
</dbReference>
<dbReference type="InterPro" id="IPR000182">
    <property type="entry name" value="GNAT_dom"/>
</dbReference>
<dbReference type="EMBL" id="JABBFX010000002">
    <property type="protein sequence ID" value="NML46390.1"/>
    <property type="molecule type" value="Genomic_DNA"/>
</dbReference>
<dbReference type="PROSITE" id="PS51186">
    <property type="entry name" value="GNAT"/>
    <property type="match status" value="1"/>
</dbReference>
<evidence type="ECO:0000313" key="5">
    <source>
        <dbReference type="Proteomes" id="UP000541185"/>
    </source>
</evidence>
<gene>
    <name evidence="4" type="ORF">HHL11_21760</name>
</gene>
<keyword evidence="2" id="KW-0012">Acyltransferase</keyword>
<feature type="domain" description="N-acetyltransferase" evidence="3">
    <location>
        <begin position="114"/>
        <end position="245"/>
    </location>
</feature>
<organism evidence="4 5">
    <name type="scientific">Ramlibacter agri</name>
    <dbReference type="NCBI Taxonomy" id="2728837"/>
    <lineage>
        <taxon>Bacteria</taxon>
        <taxon>Pseudomonadati</taxon>
        <taxon>Pseudomonadota</taxon>
        <taxon>Betaproteobacteria</taxon>
        <taxon>Burkholderiales</taxon>
        <taxon>Comamonadaceae</taxon>
        <taxon>Ramlibacter</taxon>
    </lineage>
</organism>
<dbReference type="PANTHER" id="PTHR43877:SF2">
    <property type="entry name" value="AMINOALKYLPHOSPHONATE N-ACETYLTRANSFERASE-RELATED"/>
    <property type="match status" value="1"/>
</dbReference>
<evidence type="ECO:0000256" key="1">
    <source>
        <dbReference type="ARBA" id="ARBA00022679"/>
    </source>
</evidence>
<dbReference type="RefSeq" id="WP_169420657.1">
    <property type="nucleotide sequence ID" value="NZ_JABBFX010000002.1"/>
</dbReference>
<dbReference type="Proteomes" id="UP000541185">
    <property type="component" value="Unassembled WGS sequence"/>
</dbReference>
<dbReference type="Pfam" id="PF00583">
    <property type="entry name" value="Acetyltransf_1"/>
    <property type="match status" value="1"/>
</dbReference>
<dbReference type="AlphaFoldDB" id="A0A848HAA5"/>
<keyword evidence="1 4" id="KW-0808">Transferase</keyword>
<evidence type="ECO:0000313" key="4">
    <source>
        <dbReference type="EMBL" id="NML46390.1"/>
    </source>
</evidence>
<dbReference type="SUPFAM" id="SSF55729">
    <property type="entry name" value="Acyl-CoA N-acyltransferases (Nat)"/>
    <property type="match status" value="1"/>
</dbReference>
<dbReference type="GO" id="GO:0016747">
    <property type="term" value="F:acyltransferase activity, transferring groups other than amino-acyl groups"/>
    <property type="evidence" value="ECO:0007669"/>
    <property type="project" value="InterPro"/>
</dbReference>
<sequence length="245" mass="26013">MLDIEAIERATLAAVPPQRLEECQGWLVPLDDGTVGRAHSAAPTAHGAPGAGSIEAVEALYADAGLKTVFRVPMVAAVETELERRGYVAAKPTLVQWMALGDPHPGPLPLAGEGELRLAPSADASWEGVFLGEGFDPVDGASRLGILRRAQGSLYASVRVGGETVAVGCGSFSHGWGSVHGMRTLPAHRGRGHATRIIRAITDAARERGLARVFLQVEQGNAGARALYARLGFQDGWTYRYWKKA</sequence>
<evidence type="ECO:0000259" key="3">
    <source>
        <dbReference type="PROSITE" id="PS51186"/>
    </source>
</evidence>
<proteinExistence type="predicted"/>
<reference evidence="4 5" key="1">
    <citation type="submission" date="2020-04" db="EMBL/GenBank/DDBJ databases">
        <title>Ramlibacter sp. G-1-2-2 isolated from soil.</title>
        <authorList>
            <person name="Dahal R.H."/>
        </authorList>
    </citation>
    <scope>NUCLEOTIDE SEQUENCE [LARGE SCALE GENOMIC DNA]</scope>
    <source>
        <strain evidence="4 5">G-1-2-2</strain>
    </source>
</reference>
<protein>
    <submittedName>
        <fullName evidence="4">GNAT family N-acetyltransferase</fullName>
    </submittedName>
</protein>
<dbReference type="Gene3D" id="3.40.630.30">
    <property type="match status" value="1"/>
</dbReference>
<comment type="caution">
    <text evidence="4">The sequence shown here is derived from an EMBL/GenBank/DDBJ whole genome shotgun (WGS) entry which is preliminary data.</text>
</comment>
<accession>A0A848HAA5</accession>
<keyword evidence="5" id="KW-1185">Reference proteome</keyword>
<name>A0A848HAA5_9BURK</name>
<dbReference type="InterPro" id="IPR050832">
    <property type="entry name" value="Bact_Acetyltransf"/>
</dbReference>